<organism evidence="1 2">
    <name type="scientific">Cercophora scortea</name>
    <dbReference type="NCBI Taxonomy" id="314031"/>
    <lineage>
        <taxon>Eukaryota</taxon>
        <taxon>Fungi</taxon>
        <taxon>Dikarya</taxon>
        <taxon>Ascomycota</taxon>
        <taxon>Pezizomycotina</taxon>
        <taxon>Sordariomycetes</taxon>
        <taxon>Sordariomycetidae</taxon>
        <taxon>Sordariales</taxon>
        <taxon>Lasiosphaeriaceae</taxon>
        <taxon>Cercophora</taxon>
    </lineage>
</organism>
<sequence length="200" mass="21661">MARPVRARDNAWLSRFRCPPPPSRLASILQAKATVNTRPRHGRSWCRPGIQHYCVNIQILCRRVSTYLAHSEVGEVGGRCTAGNLERPRSSFLVPRSSSCPLLPTDRASDGKMSNVECQETTMGSLSCLTIAGCLPPHTGAEQMGSKPSRPKCQWLLSKCRKPVLNRGGGGFLTGDQPSEGEGAVGCSRARCSVDGLRSQ</sequence>
<evidence type="ECO:0000313" key="2">
    <source>
        <dbReference type="Proteomes" id="UP001286456"/>
    </source>
</evidence>
<reference evidence="1" key="1">
    <citation type="journal article" date="2023" name="Mol. Phylogenet. Evol.">
        <title>Genome-scale phylogeny and comparative genomics of the fungal order Sordariales.</title>
        <authorList>
            <person name="Hensen N."/>
            <person name="Bonometti L."/>
            <person name="Westerberg I."/>
            <person name="Brannstrom I.O."/>
            <person name="Guillou S."/>
            <person name="Cros-Aarteil S."/>
            <person name="Calhoun S."/>
            <person name="Haridas S."/>
            <person name="Kuo A."/>
            <person name="Mondo S."/>
            <person name="Pangilinan J."/>
            <person name="Riley R."/>
            <person name="LaButti K."/>
            <person name="Andreopoulos B."/>
            <person name="Lipzen A."/>
            <person name="Chen C."/>
            <person name="Yan M."/>
            <person name="Daum C."/>
            <person name="Ng V."/>
            <person name="Clum A."/>
            <person name="Steindorff A."/>
            <person name="Ohm R.A."/>
            <person name="Martin F."/>
            <person name="Silar P."/>
            <person name="Natvig D.O."/>
            <person name="Lalanne C."/>
            <person name="Gautier V."/>
            <person name="Ament-Velasquez S.L."/>
            <person name="Kruys A."/>
            <person name="Hutchinson M.I."/>
            <person name="Powell A.J."/>
            <person name="Barry K."/>
            <person name="Miller A.N."/>
            <person name="Grigoriev I.V."/>
            <person name="Debuchy R."/>
            <person name="Gladieux P."/>
            <person name="Hiltunen Thoren M."/>
            <person name="Johannesson H."/>
        </authorList>
    </citation>
    <scope>NUCLEOTIDE SEQUENCE</scope>
    <source>
        <strain evidence="1">SMH4131-1</strain>
    </source>
</reference>
<gene>
    <name evidence="1" type="ORF">B0T19DRAFT_43710</name>
</gene>
<dbReference type="Proteomes" id="UP001286456">
    <property type="component" value="Unassembled WGS sequence"/>
</dbReference>
<dbReference type="AlphaFoldDB" id="A0AAE0J468"/>
<reference evidence="1" key="2">
    <citation type="submission" date="2023-06" db="EMBL/GenBank/DDBJ databases">
        <authorList>
            <consortium name="Lawrence Berkeley National Laboratory"/>
            <person name="Haridas S."/>
            <person name="Hensen N."/>
            <person name="Bonometti L."/>
            <person name="Westerberg I."/>
            <person name="Brannstrom I.O."/>
            <person name="Guillou S."/>
            <person name="Cros-Aarteil S."/>
            <person name="Calhoun S."/>
            <person name="Kuo A."/>
            <person name="Mondo S."/>
            <person name="Pangilinan J."/>
            <person name="Riley R."/>
            <person name="Labutti K."/>
            <person name="Andreopoulos B."/>
            <person name="Lipzen A."/>
            <person name="Chen C."/>
            <person name="Yanf M."/>
            <person name="Daum C."/>
            <person name="Ng V."/>
            <person name="Clum A."/>
            <person name="Steindorff A."/>
            <person name="Ohm R."/>
            <person name="Martin F."/>
            <person name="Silar P."/>
            <person name="Natvig D."/>
            <person name="Lalanne C."/>
            <person name="Gautier V."/>
            <person name="Ament-Velasquez S.L."/>
            <person name="Kruys A."/>
            <person name="Hutchinson M.I."/>
            <person name="Powell A.J."/>
            <person name="Barry K."/>
            <person name="Miller A.N."/>
            <person name="Grigoriev I.V."/>
            <person name="Debuchy R."/>
            <person name="Gladieux P."/>
            <person name="Thoren M.H."/>
            <person name="Johannesson H."/>
        </authorList>
    </citation>
    <scope>NUCLEOTIDE SEQUENCE</scope>
    <source>
        <strain evidence="1">SMH4131-1</strain>
    </source>
</reference>
<dbReference type="EMBL" id="JAUEPO010000001">
    <property type="protein sequence ID" value="KAK3336584.1"/>
    <property type="molecule type" value="Genomic_DNA"/>
</dbReference>
<keyword evidence="2" id="KW-1185">Reference proteome</keyword>
<evidence type="ECO:0000313" key="1">
    <source>
        <dbReference type="EMBL" id="KAK3336584.1"/>
    </source>
</evidence>
<protein>
    <submittedName>
        <fullName evidence="1">Uncharacterized protein</fullName>
    </submittedName>
</protein>
<comment type="caution">
    <text evidence="1">The sequence shown here is derived from an EMBL/GenBank/DDBJ whole genome shotgun (WGS) entry which is preliminary data.</text>
</comment>
<proteinExistence type="predicted"/>
<name>A0AAE0J468_9PEZI</name>
<accession>A0AAE0J468</accession>